<dbReference type="GO" id="GO:0004371">
    <property type="term" value="F:glycerone kinase activity"/>
    <property type="evidence" value="ECO:0007669"/>
    <property type="project" value="InterPro"/>
</dbReference>
<dbReference type="AlphaFoldDB" id="A0A2S9JQ29"/>
<evidence type="ECO:0000256" key="2">
    <source>
        <dbReference type="ARBA" id="ARBA00022777"/>
    </source>
</evidence>
<comment type="caution">
    <text evidence="4">The sequence shown here is derived from an EMBL/GenBank/DDBJ whole genome shotgun (WGS) entry which is preliminary data.</text>
</comment>
<dbReference type="InterPro" id="IPR050861">
    <property type="entry name" value="Dihydroxyacetone_Kinase"/>
</dbReference>
<evidence type="ECO:0000313" key="4">
    <source>
        <dbReference type="EMBL" id="PRD55327.1"/>
    </source>
</evidence>
<dbReference type="InterPro" id="IPR012737">
    <property type="entry name" value="DhaK_L_YcgS"/>
</dbReference>
<dbReference type="SUPFAM" id="SSF101473">
    <property type="entry name" value="DhaL-like"/>
    <property type="match status" value="1"/>
</dbReference>
<dbReference type="Pfam" id="PF02734">
    <property type="entry name" value="Dak2"/>
    <property type="match status" value="1"/>
</dbReference>
<name>A0A2S9JQ29_9HYPH</name>
<keyword evidence="2 4" id="KW-0418">Kinase</keyword>
<dbReference type="GO" id="GO:0019563">
    <property type="term" value="P:glycerol catabolic process"/>
    <property type="evidence" value="ECO:0007669"/>
    <property type="project" value="TreeGrafter"/>
</dbReference>
<dbReference type="PANTHER" id="PTHR28629">
    <property type="entry name" value="TRIOKINASE/FMN CYCLASE"/>
    <property type="match status" value="1"/>
</dbReference>
<dbReference type="Proteomes" id="UP000238563">
    <property type="component" value="Unassembled WGS sequence"/>
</dbReference>
<dbReference type="NCBIfam" id="TIGR02365">
    <property type="entry name" value="dha_L_ycgS"/>
    <property type="match status" value="1"/>
</dbReference>
<keyword evidence="5" id="KW-1185">Reference proteome</keyword>
<feature type="domain" description="DhaL" evidence="3">
    <location>
        <begin position="7"/>
        <end position="205"/>
    </location>
</feature>
<dbReference type="InterPro" id="IPR036117">
    <property type="entry name" value="DhaL_dom_sf"/>
</dbReference>
<dbReference type="SMART" id="SM01120">
    <property type="entry name" value="Dak2"/>
    <property type="match status" value="1"/>
</dbReference>
<dbReference type="FunFam" id="1.25.40.340:FF:000002">
    <property type="entry name" value="Dihydroxyacetone kinase, L subunit"/>
    <property type="match status" value="1"/>
</dbReference>
<dbReference type="PROSITE" id="PS51480">
    <property type="entry name" value="DHAL"/>
    <property type="match status" value="1"/>
</dbReference>
<gene>
    <name evidence="4" type="primary">dhaL</name>
    <name evidence="4" type="ORF">C5750_09185</name>
</gene>
<dbReference type="InterPro" id="IPR004007">
    <property type="entry name" value="DhaL_dom"/>
</dbReference>
<dbReference type="RefSeq" id="WP_105733556.1">
    <property type="nucleotide sequence ID" value="NZ_PVBT01000002.1"/>
</dbReference>
<proteinExistence type="predicted"/>
<dbReference type="PANTHER" id="PTHR28629:SF4">
    <property type="entry name" value="TRIOKINASE_FMN CYCLASE"/>
    <property type="match status" value="1"/>
</dbReference>
<evidence type="ECO:0000259" key="3">
    <source>
        <dbReference type="PROSITE" id="PS51480"/>
    </source>
</evidence>
<keyword evidence="1" id="KW-0808">Transferase</keyword>
<evidence type="ECO:0000256" key="1">
    <source>
        <dbReference type="ARBA" id="ARBA00022679"/>
    </source>
</evidence>
<dbReference type="EMBL" id="PVBT01000002">
    <property type="protein sequence ID" value="PRD55327.1"/>
    <property type="molecule type" value="Genomic_DNA"/>
</dbReference>
<evidence type="ECO:0000313" key="5">
    <source>
        <dbReference type="Proteomes" id="UP000238563"/>
    </source>
</evidence>
<organism evidence="4 5">
    <name type="scientific">Phyllobacterium myrsinacearum</name>
    <dbReference type="NCBI Taxonomy" id="28101"/>
    <lineage>
        <taxon>Bacteria</taxon>
        <taxon>Pseudomonadati</taxon>
        <taxon>Pseudomonadota</taxon>
        <taxon>Alphaproteobacteria</taxon>
        <taxon>Hyphomicrobiales</taxon>
        <taxon>Phyllobacteriaceae</taxon>
        <taxon>Phyllobacterium</taxon>
    </lineage>
</organism>
<accession>A0A2S9JQ29</accession>
<reference evidence="4 5" key="1">
    <citation type="submission" date="2018-02" db="EMBL/GenBank/DDBJ databases">
        <title>The draft genome of Phyllobacterium myrsinacearum DSM5892.</title>
        <authorList>
            <person name="Li L."/>
            <person name="Liu L."/>
            <person name="Zhang X."/>
            <person name="Wang T."/>
        </authorList>
    </citation>
    <scope>NUCLEOTIDE SEQUENCE [LARGE SCALE GENOMIC DNA]</scope>
    <source>
        <strain evidence="4 5">DSM 5892</strain>
    </source>
</reference>
<dbReference type="Gene3D" id="1.25.40.340">
    <property type="match status" value="1"/>
</dbReference>
<dbReference type="OrthoDB" id="9800291at2"/>
<protein>
    <submittedName>
        <fullName evidence="4">Dihydroxyacetone kinase subunit L</fullName>
    </submittedName>
</protein>
<sequence length="209" mass="21344">MDVLSAATLVTWINRAADVYEREKAYLTELDAPIGDSDHGENMARGFLAVKAKLADQSFPDAAAVFKTAAMTLLSTVGGASGPLYSTFFLSAAVKAAGKAELTLADWTACLDAALAGIVQRGKAALGDKTMIDALSPAADALRQAAGKPLAEALALSAAAAETGMKATIPLVAHKGRASYLGDRSVGHQDPGATSTHYLLKALADVAAA</sequence>
<dbReference type="GO" id="GO:0005829">
    <property type="term" value="C:cytosol"/>
    <property type="evidence" value="ECO:0007669"/>
    <property type="project" value="TreeGrafter"/>
</dbReference>